<evidence type="ECO:0000313" key="2">
    <source>
        <dbReference type="Proteomes" id="UP000223834"/>
    </source>
</evidence>
<dbReference type="AlphaFoldDB" id="A0A9X7GP71"/>
<protein>
    <submittedName>
        <fullName evidence="1">Uncharacterized protein</fullName>
    </submittedName>
</protein>
<proteinExistence type="predicted"/>
<dbReference type="EMBL" id="NUIQ01000155">
    <property type="protein sequence ID" value="PGO73613.1"/>
    <property type="molecule type" value="Genomic_DNA"/>
</dbReference>
<dbReference type="Proteomes" id="UP000223834">
    <property type="component" value="Unassembled WGS sequence"/>
</dbReference>
<gene>
    <name evidence="1" type="ORF">CN980_18310</name>
</gene>
<organism evidence="1 2">
    <name type="scientific">Bacillus cereus</name>
    <dbReference type="NCBI Taxonomy" id="1396"/>
    <lineage>
        <taxon>Bacteria</taxon>
        <taxon>Bacillati</taxon>
        <taxon>Bacillota</taxon>
        <taxon>Bacilli</taxon>
        <taxon>Bacillales</taxon>
        <taxon>Bacillaceae</taxon>
        <taxon>Bacillus</taxon>
        <taxon>Bacillus cereus group</taxon>
    </lineage>
</organism>
<comment type="caution">
    <text evidence="1">The sequence shown here is derived from an EMBL/GenBank/DDBJ whole genome shotgun (WGS) entry which is preliminary data.</text>
</comment>
<reference evidence="1 2" key="1">
    <citation type="submission" date="2017-09" db="EMBL/GenBank/DDBJ databases">
        <title>Large-scale bioinformatics analysis of Bacillus genomes uncovers conserved roles of natural products in bacterial physiology.</title>
        <authorList>
            <consortium name="Agbiome Team Llc"/>
            <person name="Bleich R.M."/>
            <person name="Grubbs K.J."/>
            <person name="Santa Maria K.C."/>
            <person name="Allen S.E."/>
            <person name="Farag S."/>
            <person name="Shank E.A."/>
            <person name="Bowers A."/>
        </authorList>
    </citation>
    <scope>NUCLEOTIDE SEQUENCE [LARGE SCALE GENOMIC DNA]</scope>
    <source>
        <strain evidence="1 2">AFS049141</strain>
    </source>
</reference>
<accession>A0A9X7GP71</accession>
<evidence type="ECO:0000313" key="1">
    <source>
        <dbReference type="EMBL" id="PGO73613.1"/>
    </source>
</evidence>
<name>A0A9X7GP71_BACCE</name>
<sequence length="60" mass="7295">MGNTYELLAVRYREKEEDGTMRREFFPFQAEEAMQFYNELKEKQYAFVELTPITAYRSLD</sequence>
<dbReference type="RefSeq" id="WP_098771399.1">
    <property type="nucleotide sequence ID" value="NZ_NUIQ01000155.1"/>
</dbReference>